<organism evidence="1 2">
    <name type="scientific">Nephila pilipes</name>
    <name type="common">Giant wood spider</name>
    <name type="synonym">Nephila maculata</name>
    <dbReference type="NCBI Taxonomy" id="299642"/>
    <lineage>
        <taxon>Eukaryota</taxon>
        <taxon>Metazoa</taxon>
        <taxon>Ecdysozoa</taxon>
        <taxon>Arthropoda</taxon>
        <taxon>Chelicerata</taxon>
        <taxon>Arachnida</taxon>
        <taxon>Araneae</taxon>
        <taxon>Araneomorphae</taxon>
        <taxon>Entelegynae</taxon>
        <taxon>Araneoidea</taxon>
        <taxon>Nephilidae</taxon>
        <taxon>Nephila</taxon>
    </lineage>
</organism>
<dbReference type="Proteomes" id="UP000887013">
    <property type="component" value="Unassembled WGS sequence"/>
</dbReference>
<name>A0A8X6PL52_NEPPI</name>
<reference evidence="1" key="1">
    <citation type="submission" date="2020-08" db="EMBL/GenBank/DDBJ databases">
        <title>Multicomponent nature underlies the extraordinary mechanical properties of spider dragline silk.</title>
        <authorList>
            <person name="Kono N."/>
            <person name="Nakamura H."/>
            <person name="Mori M."/>
            <person name="Yoshida Y."/>
            <person name="Ohtoshi R."/>
            <person name="Malay A.D."/>
            <person name="Moran D.A.P."/>
            <person name="Tomita M."/>
            <person name="Numata K."/>
            <person name="Arakawa K."/>
        </authorList>
    </citation>
    <scope>NUCLEOTIDE SEQUENCE</scope>
</reference>
<evidence type="ECO:0000313" key="2">
    <source>
        <dbReference type="Proteomes" id="UP000887013"/>
    </source>
</evidence>
<comment type="caution">
    <text evidence="1">The sequence shown here is derived from an EMBL/GenBank/DDBJ whole genome shotgun (WGS) entry which is preliminary data.</text>
</comment>
<evidence type="ECO:0000313" key="1">
    <source>
        <dbReference type="EMBL" id="GFT73236.1"/>
    </source>
</evidence>
<accession>A0A8X6PL52</accession>
<sequence>MCMCVRQETGNALIQCRFGTTILPSAIQSGRLFFSPPLFSKGREGCRNTGGNVPIQKVSRRHSKSHFGRKTLLHVTGFGTSRLGLAMAKDFELNPLGIDEAC</sequence>
<keyword evidence="2" id="KW-1185">Reference proteome</keyword>
<dbReference type="AlphaFoldDB" id="A0A8X6PL52"/>
<dbReference type="EMBL" id="BMAW01021515">
    <property type="protein sequence ID" value="GFT73236.1"/>
    <property type="molecule type" value="Genomic_DNA"/>
</dbReference>
<gene>
    <name evidence="1" type="ORF">NPIL_162081</name>
</gene>
<protein>
    <submittedName>
        <fullName evidence="1">Uncharacterized protein</fullName>
    </submittedName>
</protein>
<proteinExistence type="predicted"/>